<evidence type="ECO:0000313" key="4">
    <source>
        <dbReference type="Proteomes" id="UP000054538"/>
    </source>
</evidence>
<feature type="transmembrane region" description="Helical" evidence="2">
    <location>
        <begin position="313"/>
        <end position="331"/>
    </location>
</feature>
<reference evidence="3 4" key="1">
    <citation type="submission" date="2014-04" db="EMBL/GenBank/DDBJ databases">
        <authorList>
            <consortium name="DOE Joint Genome Institute"/>
            <person name="Kuo A."/>
            <person name="Kohler A."/>
            <person name="Jargeat P."/>
            <person name="Nagy L.G."/>
            <person name="Floudas D."/>
            <person name="Copeland A."/>
            <person name="Barry K.W."/>
            <person name="Cichocki N."/>
            <person name="Veneault-Fourrey C."/>
            <person name="LaButti K."/>
            <person name="Lindquist E.A."/>
            <person name="Lipzen A."/>
            <person name="Lundell T."/>
            <person name="Morin E."/>
            <person name="Murat C."/>
            <person name="Sun H."/>
            <person name="Tunlid A."/>
            <person name="Henrissat B."/>
            <person name="Grigoriev I.V."/>
            <person name="Hibbett D.S."/>
            <person name="Martin F."/>
            <person name="Nordberg H.P."/>
            <person name="Cantor M.N."/>
            <person name="Hua S.X."/>
        </authorList>
    </citation>
    <scope>NUCLEOTIDE SEQUENCE [LARGE SCALE GENOMIC DNA]</scope>
    <source>
        <strain evidence="3 4">Ve08.2h10</strain>
    </source>
</reference>
<evidence type="ECO:0000256" key="1">
    <source>
        <dbReference type="SAM" id="MobiDB-lite"/>
    </source>
</evidence>
<protein>
    <submittedName>
        <fullName evidence="3">Uncharacterized protein</fullName>
    </submittedName>
</protein>
<keyword evidence="2" id="KW-0472">Membrane</keyword>
<keyword evidence="2" id="KW-1133">Transmembrane helix</keyword>
<keyword evidence="4" id="KW-1185">Reference proteome</keyword>
<dbReference type="Proteomes" id="UP000054538">
    <property type="component" value="Unassembled WGS sequence"/>
</dbReference>
<gene>
    <name evidence="3" type="ORF">PAXRUDRAFT_826144</name>
</gene>
<feature type="region of interest" description="Disordered" evidence="1">
    <location>
        <begin position="1"/>
        <end position="45"/>
    </location>
</feature>
<dbReference type="PANTHER" id="PTHR37848">
    <property type="entry name" value="EXPRESSED PROTEIN"/>
    <property type="match status" value="1"/>
</dbReference>
<dbReference type="OrthoDB" id="203796at2759"/>
<dbReference type="HOGENOM" id="CLU_034128_1_0_1"/>
<evidence type="ECO:0000256" key="2">
    <source>
        <dbReference type="SAM" id="Phobius"/>
    </source>
</evidence>
<dbReference type="PANTHER" id="PTHR37848:SF1">
    <property type="entry name" value="SUN DOMAIN-CONTAINING PROTEIN"/>
    <property type="match status" value="1"/>
</dbReference>
<dbReference type="InParanoid" id="A0A0D0E4S6"/>
<organism evidence="3 4">
    <name type="scientific">Paxillus rubicundulus Ve08.2h10</name>
    <dbReference type="NCBI Taxonomy" id="930991"/>
    <lineage>
        <taxon>Eukaryota</taxon>
        <taxon>Fungi</taxon>
        <taxon>Dikarya</taxon>
        <taxon>Basidiomycota</taxon>
        <taxon>Agaricomycotina</taxon>
        <taxon>Agaricomycetes</taxon>
        <taxon>Agaricomycetidae</taxon>
        <taxon>Boletales</taxon>
        <taxon>Paxilineae</taxon>
        <taxon>Paxillaceae</taxon>
        <taxon>Paxillus</taxon>
    </lineage>
</organism>
<feature type="compositionally biased region" description="Polar residues" evidence="1">
    <location>
        <begin position="24"/>
        <end position="35"/>
    </location>
</feature>
<evidence type="ECO:0000313" key="3">
    <source>
        <dbReference type="EMBL" id="KIK96269.1"/>
    </source>
</evidence>
<proteinExistence type="predicted"/>
<reference evidence="4" key="2">
    <citation type="submission" date="2015-01" db="EMBL/GenBank/DDBJ databases">
        <title>Evolutionary Origins and Diversification of the Mycorrhizal Mutualists.</title>
        <authorList>
            <consortium name="DOE Joint Genome Institute"/>
            <consortium name="Mycorrhizal Genomics Consortium"/>
            <person name="Kohler A."/>
            <person name="Kuo A."/>
            <person name="Nagy L.G."/>
            <person name="Floudas D."/>
            <person name="Copeland A."/>
            <person name="Barry K.W."/>
            <person name="Cichocki N."/>
            <person name="Veneault-Fourrey C."/>
            <person name="LaButti K."/>
            <person name="Lindquist E.A."/>
            <person name="Lipzen A."/>
            <person name="Lundell T."/>
            <person name="Morin E."/>
            <person name="Murat C."/>
            <person name="Riley R."/>
            <person name="Ohm R."/>
            <person name="Sun H."/>
            <person name="Tunlid A."/>
            <person name="Henrissat B."/>
            <person name="Grigoriev I.V."/>
            <person name="Hibbett D.S."/>
            <person name="Martin F."/>
        </authorList>
    </citation>
    <scope>NUCLEOTIDE SEQUENCE [LARGE SCALE GENOMIC DNA]</scope>
    <source>
        <strain evidence="4">Ve08.2h10</strain>
    </source>
</reference>
<name>A0A0D0E4S6_9AGAM</name>
<dbReference type="AlphaFoldDB" id="A0A0D0E4S6"/>
<dbReference type="EMBL" id="KN824995">
    <property type="protein sequence ID" value="KIK96269.1"/>
    <property type="molecule type" value="Genomic_DNA"/>
</dbReference>
<accession>A0A0D0E4S6</accession>
<keyword evidence="2" id="KW-0812">Transmembrane</keyword>
<sequence length="447" mass="50634">MIIVRPEQPQPKQHESRVGAQEEASGSLNFSSNSAPPAFEQSSRDRVLLQDETYAPPGGEEPPAFTPYNASYFTSGVGEVISHDLHLNEDGEALYRFLLSQASVPPEFVLHCKGSHEEAHTRLVHSPSEGCMRTKTEQYTETIIDFDFKIDVGQYVFGEPTHWSVGDSTPAYRGRMFREVGMSEEKRKASRVETKAAKAWESERNSRGFPPWVGSDYAWREDQPYIMHTNSVLKSSWTLRQWADDYCASKKILKEFEYKKVVYGWNFDAIKAAARSVITSTHYRGDLEVEFETYNAIVSIRSHNRLSRALSNGWIKLLLIITLIYPFLWLFKRFHSRGGGIWTVCGGAYALKRIEQVSSPQDDTAGLEYAESPFRETEGVHGTYGQPSGSTSPPDGEIRVAGLREGMWFRLWEGTIRRAVLNRLRDVDPLTTCDDRPVLPALLLDGY</sequence>